<dbReference type="AlphaFoldDB" id="A0AAD9W952"/>
<feature type="domain" description="HD/PDEase" evidence="1">
    <location>
        <begin position="43"/>
        <end position="122"/>
    </location>
</feature>
<dbReference type="PANTHER" id="PTHR35569">
    <property type="entry name" value="CYANAMIDE HYDRATASE DDI2-RELATED"/>
    <property type="match status" value="1"/>
</dbReference>
<keyword evidence="3" id="KW-1185">Reference proteome</keyword>
<name>A0AAD9W952_PHOAM</name>
<dbReference type="InterPro" id="IPR003607">
    <property type="entry name" value="HD/PDEase_dom"/>
</dbReference>
<dbReference type="SUPFAM" id="SSF109604">
    <property type="entry name" value="HD-domain/PDEase-like"/>
    <property type="match status" value="1"/>
</dbReference>
<evidence type="ECO:0000313" key="3">
    <source>
        <dbReference type="Proteomes" id="UP001265746"/>
    </source>
</evidence>
<accession>A0AAD9W952</accession>
<evidence type="ECO:0000259" key="1">
    <source>
        <dbReference type="SMART" id="SM00471"/>
    </source>
</evidence>
<proteinExistence type="predicted"/>
<dbReference type="PANTHER" id="PTHR35569:SF1">
    <property type="entry name" value="CYANAMIDE HYDRATASE DDI2-RELATED"/>
    <property type="match status" value="1"/>
</dbReference>
<dbReference type="Gene3D" id="1.10.3210.10">
    <property type="entry name" value="Hypothetical protein af1432"/>
    <property type="match status" value="1"/>
</dbReference>
<dbReference type="InterPro" id="IPR006674">
    <property type="entry name" value="HD_domain"/>
</dbReference>
<dbReference type="CDD" id="cd00077">
    <property type="entry name" value="HDc"/>
    <property type="match status" value="1"/>
</dbReference>
<organism evidence="2 3">
    <name type="scientific">Phomopsis amygdali</name>
    <name type="common">Fusicoccum amygdali</name>
    <dbReference type="NCBI Taxonomy" id="1214568"/>
    <lineage>
        <taxon>Eukaryota</taxon>
        <taxon>Fungi</taxon>
        <taxon>Dikarya</taxon>
        <taxon>Ascomycota</taxon>
        <taxon>Pezizomycotina</taxon>
        <taxon>Sordariomycetes</taxon>
        <taxon>Sordariomycetidae</taxon>
        <taxon>Diaporthales</taxon>
        <taxon>Diaporthaceae</taxon>
        <taxon>Diaporthe</taxon>
    </lineage>
</organism>
<dbReference type="Pfam" id="PF01966">
    <property type="entry name" value="HD"/>
    <property type="match status" value="1"/>
</dbReference>
<evidence type="ECO:0000313" key="2">
    <source>
        <dbReference type="EMBL" id="KAK2614298.1"/>
    </source>
</evidence>
<protein>
    <recommendedName>
        <fullName evidence="1">HD/PDEase domain-containing protein</fullName>
    </recommendedName>
</protein>
<sequence>MCNLHSTQPQRTPTLSSVEPLLAAEVPEHPACTEALAFAQSSLPESIFNHSFRVFLYARRTLLLPGPTTLTAPSTAPHVLFVACILHDIGTIDAHAADPERFEVTGANMAASLLKKHGVDEEAVREAWLAIAMHTSLHVAEGAGGLVTALRLAVRADFGLYAGVGASALEEAESRLPRLGVEKELSDAVVKQAMAVPSKAPGGSWPRDLVRAQEAEPEWEGVNKAF</sequence>
<reference evidence="2" key="1">
    <citation type="submission" date="2023-06" db="EMBL/GenBank/DDBJ databases">
        <authorList>
            <person name="Noh H."/>
        </authorList>
    </citation>
    <scope>NUCLEOTIDE SEQUENCE</scope>
    <source>
        <strain evidence="2">DUCC20226</strain>
    </source>
</reference>
<gene>
    <name evidence="2" type="ORF">N8I77_001139</name>
</gene>
<dbReference type="SMART" id="SM00471">
    <property type="entry name" value="HDc"/>
    <property type="match status" value="1"/>
</dbReference>
<comment type="caution">
    <text evidence="2">The sequence shown here is derived from an EMBL/GenBank/DDBJ whole genome shotgun (WGS) entry which is preliminary data.</text>
</comment>
<dbReference type="EMBL" id="JAUJFL010000001">
    <property type="protein sequence ID" value="KAK2614298.1"/>
    <property type="molecule type" value="Genomic_DNA"/>
</dbReference>
<dbReference type="Proteomes" id="UP001265746">
    <property type="component" value="Unassembled WGS sequence"/>
</dbReference>